<evidence type="ECO:0000259" key="1">
    <source>
        <dbReference type="SMART" id="SM00460"/>
    </source>
</evidence>
<organism evidence="2 3">
    <name type="scientific">Hirschia baltica (strain ATCC 49814 / DSM 5838 / IFAM 1418)</name>
    <dbReference type="NCBI Taxonomy" id="582402"/>
    <lineage>
        <taxon>Bacteria</taxon>
        <taxon>Pseudomonadati</taxon>
        <taxon>Pseudomonadota</taxon>
        <taxon>Alphaproteobacteria</taxon>
        <taxon>Hyphomonadales</taxon>
        <taxon>Hyphomonadaceae</taxon>
        <taxon>Hirschia</taxon>
    </lineage>
</organism>
<dbReference type="EMBL" id="CP001678">
    <property type="protein sequence ID" value="ACT59272.1"/>
    <property type="molecule type" value="Genomic_DNA"/>
</dbReference>
<proteinExistence type="predicted"/>
<dbReference type="InterPro" id="IPR038765">
    <property type="entry name" value="Papain-like_cys_pep_sf"/>
</dbReference>
<dbReference type="PANTHER" id="PTHR33490">
    <property type="entry name" value="BLR5614 PROTEIN-RELATED"/>
    <property type="match status" value="1"/>
</dbReference>
<dbReference type="RefSeq" id="WP_015827422.1">
    <property type="nucleotide sequence ID" value="NC_012982.1"/>
</dbReference>
<dbReference type="Pfam" id="PF08379">
    <property type="entry name" value="Bact_transglu_N"/>
    <property type="match status" value="1"/>
</dbReference>
<reference evidence="3" key="1">
    <citation type="journal article" date="2011" name="J. Bacteriol.">
        <title>Genome sequences of eight morphologically diverse alphaproteobacteria.</title>
        <authorList>
            <consortium name="US DOE Joint Genome Institute"/>
            <person name="Brown P.J."/>
            <person name="Kysela D.T."/>
            <person name="Buechlein A."/>
            <person name="Hemmerich C."/>
            <person name="Brun Y.V."/>
        </authorList>
    </citation>
    <scope>NUCLEOTIDE SEQUENCE [LARGE SCALE GENOMIC DNA]</scope>
    <source>
        <strain evidence="3">ATCC 49814 / DSM 5838 / IFAM 1418</strain>
    </source>
</reference>
<dbReference type="Gene3D" id="3.10.620.30">
    <property type="match status" value="1"/>
</dbReference>
<dbReference type="InterPro" id="IPR002931">
    <property type="entry name" value="Transglutaminase-like"/>
</dbReference>
<dbReference type="Pfam" id="PF01841">
    <property type="entry name" value="Transglut_core"/>
    <property type="match status" value="1"/>
</dbReference>
<dbReference type="HOGENOM" id="CLU_008973_0_0_5"/>
<dbReference type="InterPro" id="IPR013589">
    <property type="entry name" value="Bac_transglu_N"/>
</dbReference>
<evidence type="ECO:0000313" key="2">
    <source>
        <dbReference type="EMBL" id="ACT59272.1"/>
    </source>
</evidence>
<feature type="domain" description="Transglutaminase-like" evidence="1">
    <location>
        <begin position="176"/>
        <end position="247"/>
    </location>
</feature>
<keyword evidence="3" id="KW-1185">Reference proteome</keyword>
<sequence>MQYEISLNIAYKYDYPAAGGRHLLHMVPKSIEGCQNVEFNEIIIDPVPDEMVKSTDFFGNHTLHIAFQAPHKSLVFKAKSQITRESIVVPADTSPLLNQMKAILKEIRSLSPDSPHHFIGPSQRITSTECVQNYTLDQITADMSVFTIVKTINQAINRDMTFDSRATQVDTPYEQSFANRHGVCQDFSHIMIACLRSLNIPAAYVSGYLRTIPPEGKERLEGADAMHAWVRAWLGPDMGWLEFDPTNNIIVNEDHIVIGYGRDYSDISPIKGVLRAEGSQTSYQSVDVKPL</sequence>
<gene>
    <name evidence="2" type="ordered locus">Hbal_1584</name>
</gene>
<dbReference type="AlphaFoldDB" id="C6XJH7"/>
<name>C6XJH7_HIRBI</name>
<accession>C6XJH7</accession>
<dbReference type="STRING" id="582402.Hbal_1584"/>
<dbReference type="OrthoDB" id="9804023at2"/>
<dbReference type="SUPFAM" id="SSF54001">
    <property type="entry name" value="Cysteine proteinases"/>
    <property type="match status" value="1"/>
</dbReference>
<dbReference type="SMART" id="SM00460">
    <property type="entry name" value="TGc"/>
    <property type="match status" value="1"/>
</dbReference>
<dbReference type="Proteomes" id="UP000002745">
    <property type="component" value="Chromosome"/>
</dbReference>
<dbReference type="eggNOG" id="COG1305">
    <property type="taxonomic scope" value="Bacteria"/>
</dbReference>
<protein>
    <submittedName>
        <fullName evidence="2">Transglutaminase domain protein</fullName>
    </submittedName>
</protein>
<dbReference type="PANTHER" id="PTHR33490:SF7">
    <property type="entry name" value="BLR2979 PROTEIN"/>
    <property type="match status" value="1"/>
</dbReference>
<evidence type="ECO:0000313" key="3">
    <source>
        <dbReference type="Proteomes" id="UP000002745"/>
    </source>
</evidence>
<dbReference type="KEGG" id="hba:Hbal_1584"/>